<evidence type="ECO:0000313" key="4">
    <source>
        <dbReference type="EMBL" id="PIZ93878.1"/>
    </source>
</evidence>
<evidence type="ECO:0000256" key="2">
    <source>
        <dbReference type="RuleBase" id="RU003616"/>
    </source>
</evidence>
<protein>
    <recommendedName>
        <fullName evidence="3">SHSP domain-containing protein</fullName>
    </recommendedName>
</protein>
<evidence type="ECO:0000313" key="5">
    <source>
        <dbReference type="Proteomes" id="UP000230078"/>
    </source>
</evidence>
<dbReference type="CDD" id="cd06464">
    <property type="entry name" value="ACD_sHsps-like"/>
    <property type="match status" value="1"/>
</dbReference>
<dbReference type="PANTHER" id="PTHR11527">
    <property type="entry name" value="HEAT-SHOCK PROTEIN 20 FAMILY MEMBER"/>
    <property type="match status" value="1"/>
</dbReference>
<name>A0A2M7V5J5_9BACT</name>
<gene>
    <name evidence="4" type="ORF">COX83_00720</name>
</gene>
<reference evidence="5" key="1">
    <citation type="submission" date="2017-09" db="EMBL/GenBank/DDBJ databases">
        <title>Depth-based differentiation of microbial function through sediment-hosted aquifers and enrichment of novel symbionts in the deep terrestrial subsurface.</title>
        <authorList>
            <person name="Probst A.J."/>
            <person name="Ladd B."/>
            <person name="Jarett J.K."/>
            <person name="Geller-Mcgrath D.E."/>
            <person name="Sieber C.M.K."/>
            <person name="Emerson J.B."/>
            <person name="Anantharaman K."/>
            <person name="Thomas B.C."/>
            <person name="Malmstrom R."/>
            <person name="Stieglmeier M."/>
            <person name="Klingl A."/>
            <person name="Woyke T."/>
            <person name="Ryan C.M."/>
            <person name="Banfield J.F."/>
        </authorList>
    </citation>
    <scope>NUCLEOTIDE SEQUENCE [LARGE SCALE GENOMIC DNA]</scope>
</reference>
<comment type="caution">
    <text evidence="4">The sequence shown here is derived from an EMBL/GenBank/DDBJ whole genome shotgun (WGS) entry which is preliminary data.</text>
</comment>
<organism evidence="4 5">
    <name type="scientific">Candidatus Magasanikbacteria bacterium CG_4_10_14_0_2_um_filter_41_31</name>
    <dbReference type="NCBI Taxonomy" id="1974639"/>
    <lineage>
        <taxon>Bacteria</taxon>
        <taxon>Candidatus Magasanikiibacteriota</taxon>
    </lineage>
</organism>
<evidence type="ECO:0000259" key="3">
    <source>
        <dbReference type="PROSITE" id="PS01031"/>
    </source>
</evidence>
<sequence>MNTQGDDIFSLILESQKADRQTPINISSKKKEDAFSDWAPTGEGRLAIDVYDMDQEILVLAPMAGVDPETVDVHIHEDLLSIRGTRQKPALTDTASGQYHAECYWGPFSRSIVLPADVVSGGAVAEYTHGLLSIRIPKAMESKGRTIPIEIVEE</sequence>
<dbReference type="InterPro" id="IPR008978">
    <property type="entry name" value="HSP20-like_chaperone"/>
</dbReference>
<dbReference type="EMBL" id="PFPI01000009">
    <property type="protein sequence ID" value="PIZ93878.1"/>
    <property type="molecule type" value="Genomic_DNA"/>
</dbReference>
<dbReference type="AlphaFoldDB" id="A0A2M7V5J5"/>
<dbReference type="Proteomes" id="UP000230078">
    <property type="component" value="Unassembled WGS sequence"/>
</dbReference>
<dbReference type="Pfam" id="PF00011">
    <property type="entry name" value="HSP20"/>
    <property type="match status" value="1"/>
</dbReference>
<evidence type="ECO:0000256" key="1">
    <source>
        <dbReference type="PROSITE-ProRule" id="PRU00285"/>
    </source>
</evidence>
<accession>A0A2M7V5J5</accession>
<dbReference type="InterPro" id="IPR031107">
    <property type="entry name" value="Small_HSP"/>
</dbReference>
<comment type="similarity">
    <text evidence="1 2">Belongs to the small heat shock protein (HSP20) family.</text>
</comment>
<proteinExistence type="inferred from homology"/>
<dbReference type="SUPFAM" id="SSF49764">
    <property type="entry name" value="HSP20-like chaperones"/>
    <property type="match status" value="1"/>
</dbReference>
<feature type="domain" description="SHSP" evidence="3">
    <location>
        <begin position="39"/>
        <end position="152"/>
    </location>
</feature>
<dbReference type="Gene3D" id="2.60.40.790">
    <property type="match status" value="1"/>
</dbReference>
<dbReference type="PROSITE" id="PS01031">
    <property type="entry name" value="SHSP"/>
    <property type="match status" value="1"/>
</dbReference>
<dbReference type="InterPro" id="IPR002068">
    <property type="entry name" value="A-crystallin/Hsp20_dom"/>
</dbReference>